<comment type="caution">
    <text evidence="1">The sequence shown here is derived from an EMBL/GenBank/DDBJ whole genome shotgun (WGS) entry which is preliminary data.</text>
</comment>
<proteinExistence type="predicted"/>
<organism evidence="1 2">
    <name type="scientific">Sphaerodactylus townsendi</name>
    <dbReference type="NCBI Taxonomy" id="933632"/>
    <lineage>
        <taxon>Eukaryota</taxon>
        <taxon>Metazoa</taxon>
        <taxon>Chordata</taxon>
        <taxon>Craniata</taxon>
        <taxon>Vertebrata</taxon>
        <taxon>Euteleostomi</taxon>
        <taxon>Lepidosauria</taxon>
        <taxon>Squamata</taxon>
        <taxon>Bifurcata</taxon>
        <taxon>Gekkota</taxon>
        <taxon>Sphaerodactylidae</taxon>
        <taxon>Sphaerodactylus</taxon>
    </lineage>
</organism>
<gene>
    <name evidence="1" type="ORF">K3G42_022463</name>
</gene>
<keyword evidence="2" id="KW-1185">Reference proteome</keyword>
<reference evidence="1" key="1">
    <citation type="submission" date="2021-08" db="EMBL/GenBank/DDBJ databases">
        <title>The first chromosome-level gecko genome reveals the dynamic sex chromosomes of Neotropical dwarf geckos (Sphaerodactylidae: Sphaerodactylus).</title>
        <authorList>
            <person name="Pinto B.J."/>
            <person name="Keating S.E."/>
            <person name="Gamble T."/>
        </authorList>
    </citation>
    <scope>NUCLEOTIDE SEQUENCE</scope>
    <source>
        <strain evidence="1">TG3544</strain>
    </source>
</reference>
<sequence>MFPLSLGSTNDCFQDDERPDSGERDDESSASEESESNDPVTTVPLGTPPPLKKAAGSSQAPSGSKGIEEGEEKEEGSTDSEKEVKSILTKDRRPVDDGYKSVWFKEDINSEAKDDVMLIEIDSDAKHDEHDRSSGTGGSDVVSGGTLSECGPDDRSLSTVL</sequence>
<dbReference type="EMBL" id="CM037615">
    <property type="protein sequence ID" value="KAH8013826.1"/>
    <property type="molecule type" value="Genomic_DNA"/>
</dbReference>
<accession>A0ACB8G282</accession>
<evidence type="ECO:0000313" key="1">
    <source>
        <dbReference type="EMBL" id="KAH8013826.1"/>
    </source>
</evidence>
<name>A0ACB8G282_9SAUR</name>
<dbReference type="Proteomes" id="UP000827872">
    <property type="component" value="Linkage Group LG02"/>
</dbReference>
<evidence type="ECO:0000313" key="2">
    <source>
        <dbReference type="Proteomes" id="UP000827872"/>
    </source>
</evidence>
<protein>
    <submittedName>
        <fullName evidence="1">Uncharacterized protein</fullName>
    </submittedName>
</protein>